<accession>A0ABV5PAT5</accession>
<keyword evidence="2" id="KW-1185">Reference proteome</keyword>
<dbReference type="EMBL" id="JBHMCR010000005">
    <property type="protein sequence ID" value="MFB9520279.1"/>
    <property type="molecule type" value="Genomic_DNA"/>
</dbReference>
<evidence type="ECO:0000313" key="2">
    <source>
        <dbReference type="Proteomes" id="UP001589718"/>
    </source>
</evidence>
<sequence>MHRFEFLSHSASREAPEYVLCGFRIDGVDLRTYVIEATREHWHREHEADGLGPAERERSLLAQHRGLPLSRLEDPVRHFLGEPAGDFSRAAVAELIGDSTGLPPGTTPLLGCSCSVWECWHLLGTVTLAPQTVTWSGLREGRRPEWGDLAIGPFVFDRPSYEHALAHPVRLMDDPSAHLYE</sequence>
<name>A0ABV5PAT5_STRCM</name>
<evidence type="ECO:0000313" key="1">
    <source>
        <dbReference type="EMBL" id="MFB9520279.1"/>
    </source>
</evidence>
<proteinExistence type="predicted"/>
<protein>
    <submittedName>
        <fullName evidence="1">Uncharacterized protein</fullName>
    </submittedName>
</protein>
<comment type="caution">
    <text evidence="1">The sequence shown here is derived from an EMBL/GenBank/DDBJ whole genome shotgun (WGS) entry which is preliminary data.</text>
</comment>
<dbReference type="Proteomes" id="UP001589718">
    <property type="component" value="Unassembled WGS sequence"/>
</dbReference>
<gene>
    <name evidence="1" type="ORF">ACFFTU_10010</name>
</gene>
<organism evidence="1 2">
    <name type="scientific">Streptomyces cremeus</name>
    <dbReference type="NCBI Taxonomy" id="66881"/>
    <lineage>
        <taxon>Bacteria</taxon>
        <taxon>Bacillati</taxon>
        <taxon>Actinomycetota</taxon>
        <taxon>Actinomycetes</taxon>
        <taxon>Kitasatosporales</taxon>
        <taxon>Streptomycetaceae</taxon>
        <taxon>Streptomyces</taxon>
    </lineage>
</organism>
<reference evidence="1 2" key="1">
    <citation type="submission" date="2024-09" db="EMBL/GenBank/DDBJ databases">
        <authorList>
            <person name="Sun Q."/>
            <person name="Mori K."/>
        </authorList>
    </citation>
    <scope>NUCLEOTIDE SEQUENCE [LARGE SCALE GENOMIC DNA]</scope>
    <source>
        <strain evidence="1 2">JCM 4362</strain>
    </source>
</reference>
<dbReference type="RefSeq" id="WP_345227611.1">
    <property type="nucleotide sequence ID" value="NZ_BAAAXE010000014.1"/>
</dbReference>